<dbReference type="PROSITE" id="PS00108">
    <property type="entry name" value="PROTEIN_KINASE_ST"/>
    <property type="match status" value="1"/>
</dbReference>
<evidence type="ECO:0000313" key="6">
    <source>
        <dbReference type="EMBL" id="KAK3100492.1"/>
    </source>
</evidence>
<dbReference type="Gene3D" id="1.10.510.10">
    <property type="entry name" value="Transferase(Phosphotransferase) domain 1"/>
    <property type="match status" value="1"/>
</dbReference>
<dbReference type="SUPFAM" id="SSF56112">
    <property type="entry name" value="Protein kinase-like (PK-like)"/>
    <property type="match status" value="1"/>
</dbReference>
<keyword evidence="2 3" id="KW-0067">ATP-binding</keyword>
<feature type="domain" description="Protein kinase" evidence="5">
    <location>
        <begin position="134"/>
        <end position="450"/>
    </location>
</feature>
<evidence type="ECO:0000313" key="7">
    <source>
        <dbReference type="Proteomes" id="UP001186944"/>
    </source>
</evidence>
<dbReference type="EMBL" id="VSWD01000006">
    <property type="protein sequence ID" value="KAK3100492.1"/>
    <property type="molecule type" value="Genomic_DNA"/>
</dbReference>
<feature type="region of interest" description="Disordered" evidence="4">
    <location>
        <begin position="17"/>
        <end position="38"/>
    </location>
</feature>
<dbReference type="PANTHER" id="PTHR44167">
    <property type="entry name" value="OVARIAN-SPECIFIC SERINE/THREONINE-PROTEIN KINASE LOK-RELATED"/>
    <property type="match status" value="1"/>
</dbReference>
<evidence type="ECO:0000256" key="3">
    <source>
        <dbReference type="PROSITE-ProRule" id="PRU10141"/>
    </source>
</evidence>
<keyword evidence="7" id="KW-1185">Reference proteome</keyword>
<organism evidence="6 7">
    <name type="scientific">Pinctada imbricata</name>
    <name type="common">Atlantic pearl-oyster</name>
    <name type="synonym">Pinctada martensii</name>
    <dbReference type="NCBI Taxonomy" id="66713"/>
    <lineage>
        <taxon>Eukaryota</taxon>
        <taxon>Metazoa</taxon>
        <taxon>Spiralia</taxon>
        <taxon>Lophotrochozoa</taxon>
        <taxon>Mollusca</taxon>
        <taxon>Bivalvia</taxon>
        <taxon>Autobranchia</taxon>
        <taxon>Pteriomorphia</taxon>
        <taxon>Pterioida</taxon>
        <taxon>Pterioidea</taxon>
        <taxon>Pteriidae</taxon>
        <taxon>Pinctada</taxon>
    </lineage>
</organism>
<dbReference type="InterPro" id="IPR008271">
    <property type="entry name" value="Ser/Thr_kinase_AS"/>
</dbReference>
<dbReference type="PANTHER" id="PTHR44167:SF24">
    <property type="entry name" value="SERINE_THREONINE-PROTEIN KINASE CHK2"/>
    <property type="match status" value="1"/>
</dbReference>
<dbReference type="AlphaFoldDB" id="A0AA89C5R2"/>
<dbReference type="GO" id="GO:0004674">
    <property type="term" value="F:protein serine/threonine kinase activity"/>
    <property type="evidence" value="ECO:0007669"/>
    <property type="project" value="TreeGrafter"/>
</dbReference>
<dbReference type="GO" id="GO:0005524">
    <property type="term" value="F:ATP binding"/>
    <property type="evidence" value="ECO:0007669"/>
    <property type="project" value="UniProtKB-UniRule"/>
</dbReference>
<protein>
    <recommendedName>
        <fullName evidence="5">Protein kinase domain-containing protein</fullName>
    </recommendedName>
</protein>
<evidence type="ECO:0000256" key="4">
    <source>
        <dbReference type="SAM" id="MobiDB-lite"/>
    </source>
</evidence>
<gene>
    <name evidence="6" type="ORF">FSP39_020901</name>
</gene>
<evidence type="ECO:0000256" key="2">
    <source>
        <dbReference type="ARBA" id="ARBA00022840"/>
    </source>
</evidence>
<dbReference type="InterPro" id="IPR011009">
    <property type="entry name" value="Kinase-like_dom_sf"/>
</dbReference>
<dbReference type="GO" id="GO:0005634">
    <property type="term" value="C:nucleus"/>
    <property type="evidence" value="ECO:0007669"/>
    <property type="project" value="TreeGrafter"/>
</dbReference>
<dbReference type="Pfam" id="PF00069">
    <property type="entry name" value="Pkinase"/>
    <property type="match status" value="1"/>
</dbReference>
<dbReference type="Proteomes" id="UP001186944">
    <property type="component" value="Unassembled WGS sequence"/>
</dbReference>
<evidence type="ECO:0000259" key="5">
    <source>
        <dbReference type="PROSITE" id="PS50011"/>
    </source>
</evidence>
<accession>A0AA89C5R2</accession>
<comment type="caution">
    <text evidence="6">The sequence shown here is derived from an EMBL/GenBank/DDBJ whole genome shotgun (WGS) entry which is preliminary data.</text>
</comment>
<dbReference type="Gene3D" id="3.30.200.20">
    <property type="entry name" value="Phosphorylase Kinase, domain 1"/>
    <property type="match status" value="1"/>
</dbReference>
<dbReference type="PROSITE" id="PS50011">
    <property type="entry name" value="PROTEIN_KINASE_DOM"/>
    <property type="match status" value="1"/>
</dbReference>
<proteinExistence type="predicted"/>
<dbReference type="InterPro" id="IPR017441">
    <property type="entry name" value="Protein_kinase_ATP_BS"/>
</dbReference>
<feature type="binding site" evidence="3">
    <location>
        <position position="161"/>
    </location>
    <ligand>
        <name>ATP</name>
        <dbReference type="ChEBI" id="CHEBI:30616"/>
    </ligand>
</feature>
<sequence length="820" mass="93342">MIQTNVLTKRRKQIELASKRRTHRQREKAMSSTGNQTSGHIFGGFSKLTTVEKQWQIQLPKEINEVLEILAKLQEYSSSSKKDHSASEDRLVIDSKCQYENYVDRAIELVGKIQGRVKDLLTTSLTVLSVDDLQKPWKKLGEGHFGQVYEAVFRGSRVAIKLFKKQAQEQIIESNLLRIISHENIIAYRGFGYIDSRLQEERLLLRESSEIMALREQEFIDSGKSSGSEGSRDSIPDEYPKMFFVMEFIEKDLFRYILDMETHEQHGLSSARTWDIGKQLSGALSYLHSLGIAHRDLKPDNILVKSSPNQLLVKIADFGLAWEDVRFNINPAKYGSALSGSSGVLMNIRWGPPEFNVGDSTRSFEDFKKGDVYGLGIILLFTKSGVKPFEDIATESLSNYLTSSNYRDEALPLKVNDLKTGPLKDAIESCLQPIPNERKSVDQVYEDYFAGENPYKEISKEGEMFSCGFMTHTDIFVADSCTREDASQVGFYSSGTRPTGYNHDDLKCPIITEGAPHKDREPDWLREEQYIPNYQEFKDQARKGTIDNNPTVALKRIVLSRPGEEEETQRIQLSFKQSEYVHHRAMRKIWMSLSAAEKNKEIPNKGEVHPYFSNTFGLHVAVLTKEAHGEPQNFIFPQRAMRAGMSAPGAFTCGAVESASTPDIFTIDEDIDQNNVDEDDEWKRSKFYVDLVNTAARGLREELGIELTGKDLEAICLTTIYLKVDTHEWGLCGFVDLSDPRVKLENQLSAQNIRDMFTSGPKDKFEHNLLNFTRFELENMVDFVSKNHEKFASSAKLVVVKVLQAFFGWSNVQREFDLNK</sequence>
<dbReference type="GO" id="GO:0005737">
    <property type="term" value="C:cytoplasm"/>
    <property type="evidence" value="ECO:0007669"/>
    <property type="project" value="TreeGrafter"/>
</dbReference>
<dbReference type="GO" id="GO:0044773">
    <property type="term" value="P:mitotic DNA damage checkpoint signaling"/>
    <property type="evidence" value="ECO:0007669"/>
    <property type="project" value="TreeGrafter"/>
</dbReference>
<dbReference type="SMART" id="SM00220">
    <property type="entry name" value="S_TKc"/>
    <property type="match status" value="1"/>
</dbReference>
<dbReference type="InterPro" id="IPR000719">
    <property type="entry name" value="Prot_kinase_dom"/>
</dbReference>
<keyword evidence="1 3" id="KW-0547">Nucleotide-binding</keyword>
<name>A0AA89C5R2_PINIB</name>
<reference evidence="6" key="1">
    <citation type="submission" date="2019-08" db="EMBL/GenBank/DDBJ databases">
        <title>The improved chromosome-level genome for the pearl oyster Pinctada fucata martensii using PacBio sequencing and Hi-C.</title>
        <authorList>
            <person name="Zheng Z."/>
        </authorList>
    </citation>
    <scope>NUCLEOTIDE SEQUENCE</scope>
    <source>
        <strain evidence="6">ZZ-2019</strain>
        <tissue evidence="6">Adductor muscle</tissue>
    </source>
</reference>
<evidence type="ECO:0000256" key="1">
    <source>
        <dbReference type="ARBA" id="ARBA00022741"/>
    </source>
</evidence>
<dbReference type="PROSITE" id="PS00107">
    <property type="entry name" value="PROTEIN_KINASE_ATP"/>
    <property type="match status" value="1"/>
</dbReference>